<protein>
    <recommendedName>
        <fullName evidence="4">fumarylacetoacetase</fullName>
        <ecNumber evidence="4">3.7.1.2</ecNumber>
    </recommendedName>
</protein>
<dbReference type="OrthoDB" id="3766879at2"/>
<dbReference type="SUPFAM" id="SSF63433">
    <property type="entry name" value="Fumarylacetoacetate hydrolase, FAH, N-terminal domain"/>
    <property type="match status" value="1"/>
</dbReference>
<dbReference type="InterPro" id="IPR036462">
    <property type="entry name" value="Fumarylacetoacetase_N_sf"/>
</dbReference>
<evidence type="ECO:0000256" key="13">
    <source>
        <dbReference type="PIRSR" id="PIRSR605959-3"/>
    </source>
</evidence>
<evidence type="ECO:0000259" key="16">
    <source>
        <dbReference type="Pfam" id="PF09298"/>
    </source>
</evidence>
<dbReference type="GO" id="GO:0006559">
    <property type="term" value="P:L-phenylalanine catabolic process"/>
    <property type="evidence" value="ECO:0007669"/>
    <property type="project" value="UniProtKB-UniPathway"/>
</dbReference>
<dbReference type="SUPFAM" id="SSF56529">
    <property type="entry name" value="FAH"/>
    <property type="match status" value="1"/>
</dbReference>
<feature type="binding site" evidence="12">
    <location>
        <position position="142"/>
    </location>
    <ligand>
        <name>substrate</name>
    </ligand>
</feature>
<dbReference type="UniPathway" id="UPA00139">
    <property type="reaction ID" value="UER00341"/>
</dbReference>
<keyword evidence="9" id="KW-0828">Tyrosine catabolism</keyword>
<feature type="binding site" evidence="13">
    <location>
        <position position="231"/>
    </location>
    <ligand>
        <name>Mg(2+)</name>
        <dbReference type="ChEBI" id="CHEBI:18420"/>
    </ligand>
</feature>
<evidence type="ECO:0000256" key="4">
    <source>
        <dbReference type="ARBA" id="ARBA00012094"/>
    </source>
</evidence>
<dbReference type="InterPro" id="IPR005959">
    <property type="entry name" value="Fumarylacetoacetase"/>
</dbReference>
<accession>A0A561TYT2</accession>
<keyword evidence="8 13" id="KW-0460">Magnesium</keyword>
<dbReference type="Pfam" id="PF01557">
    <property type="entry name" value="FAA_hydrolase"/>
    <property type="match status" value="1"/>
</dbReference>
<evidence type="ECO:0000256" key="6">
    <source>
        <dbReference type="ARBA" id="ARBA00022801"/>
    </source>
</evidence>
<dbReference type="InterPro" id="IPR015377">
    <property type="entry name" value="Fumarylacetoacetase_N"/>
</dbReference>
<keyword evidence="6" id="KW-0378">Hydrolase</keyword>
<dbReference type="GO" id="GO:1902000">
    <property type="term" value="P:homogentisate catabolic process"/>
    <property type="evidence" value="ECO:0007669"/>
    <property type="project" value="TreeGrafter"/>
</dbReference>
<keyword evidence="7 13" id="KW-0106">Calcium</keyword>
<proteinExistence type="predicted"/>
<feature type="domain" description="Fumarylacetoacetase-like C-terminal" evidence="15">
    <location>
        <begin position="130"/>
        <end position="407"/>
    </location>
</feature>
<dbReference type="InterPro" id="IPR011234">
    <property type="entry name" value="Fumarylacetoacetase-like_C"/>
</dbReference>
<feature type="region of interest" description="Disordered" evidence="14">
    <location>
        <begin position="170"/>
        <end position="191"/>
    </location>
</feature>
<comment type="caution">
    <text evidence="17">The sequence shown here is derived from an EMBL/GenBank/DDBJ whole genome shotgun (WGS) entry which is preliminary data.</text>
</comment>
<dbReference type="RefSeq" id="WP_145768038.1">
    <property type="nucleotide sequence ID" value="NZ_JBHJUX010000091.1"/>
</dbReference>
<dbReference type="AlphaFoldDB" id="A0A561TYT2"/>
<feature type="binding site" evidence="12">
    <location>
        <position position="128"/>
    </location>
    <ligand>
        <name>substrate</name>
    </ligand>
</feature>
<evidence type="ECO:0000256" key="7">
    <source>
        <dbReference type="ARBA" id="ARBA00022837"/>
    </source>
</evidence>
<feature type="binding site" evidence="13">
    <location>
        <position position="200"/>
    </location>
    <ligand>
        <name>Ca(2+)</name>
        <dbReference type="ChEBI" id="CHEBI:29108"/>
    </ligand>
</feature>
<feature type="binding site" evidence="12">
    <location>
        <position position="238"/>
    </location>
    <ligand>
        <name>substrate</name>
    </ligand>
</feature>
<dbReference type="PANTHER" id="PTHR43069">
    <property type="entry name" value="FUMARYLACETOACETASE"/>
    <property type="match status" value="1"/>
</dbReference>
<organism evidence="17 18">
    <name type="scientific">Streptomyces brevispora</name>
    <dbReference type="NCBI Taxonomy" id="887462"/>
    <lineage>
        <taxon>Bacteria</taxon>
        <taxon>Bacillati</taxon>
        <taxon>Actinomycetota</taxon>
        <taxon>Actinomycetes</taxon>
        <taxon>Kitasatosporales</taxon>
        <taxon>Streptomycetaceae</taxon>
        <taxon>Streptomyces</taxon>
    </lineage>
</organism>
<sequence length="413" mass="43466">MSTPSPTSAAAALGTVGNGVEHLPYGSFTAGDAAPRLGVRLGDHVLDVAAVLDLAGGNVSAAAREAADSPSLDGLLACSKAVWDEVRGALQAAFLDPARTDAILATAVPLSDVTLGLPFTVADYVDFYGNEFHARNVGKIFRPHMEPLTANWKHLPIGYHGRAGTIVPSGTDFPRPQGMRPEPEGPPSFGPSRRLDIEAEVGFVLGSPVPQGRVPLHEAEQHVFGLTLANDWSARDIQSFEYVPLGPNLGKSFCTTISPWVTPLAALAGSRVAPPPRDTPLASYLDDSDADPWCFDLQIEISLNGEVISVAPFAETYWTAAQMLAHMTVNGAGLRAGDFFAGGTVSGPERNQRGSFLEICWGGSEPLTLKDGSEFTFLRDGDEVSMRATAPGPDGSIIALGECTGRVLPPANN</sequence>
<feature type="binding site" evidence="13">
    <location>
        <position position="255"/>
    </location>
    <ligand>
        <name>Mg(2+)</name>
        <dbReference type="ChEBI" id="CHEBI:18420"/>
    </ligand>
</feature>
<feature type="domain" description="Fumarylacetoacetase N-terminal" evidence="16">
    <location>
        <begin position="22"/>
        <end position="118"/>
    </location>
</feature>
<feature type="binding site" evidence="12">
    <location>
        <position position="242"/>
    </location>
    <ligand>
        <name>substrate</name>
    </ligand>
</feature>
<dbReference type="GO" id="GO:0046872">
    <property type="term" value="F:metal ion binding"/>
    <property type="evidence" value="ECO:0007669"/>
    <property type="project" value="UniProtKB-KW"/>
</dbReference>
<keyword evidence="10" id="KW-0585">Phenylalanine catabolism</keyword>
<evidence type="ECO:0000256" key="11">
    <source>
        <dbReference type="PIRSR" id="PIRSR605959-1"/>
    </source>
</evidence>
<feature type="binding site" evidence="13">
    <location>
        <position position="231"/>
    </location>
    <ligand>
        <name>Ca(2+)</name>
        <dbReference type="ChEBI" id="CHEBI:29108"/>
    </ligand>
</feature>
<feature type="binding site" evidence="13">
    <location>
        <position position="251"/>
    </location>
    <ligand>
        <name>Mg(2+)</name>
        <dbReference type="ChEBI" id="CHEBI:18420"/>
    </ligand>
</feature>
<evidence type="ECO:0000256" key="9">
    <source>
        <dbReference type="ARBA" id="ARBA00022878"/>
    </source>
</evidence>
<evidence type="ECO:0000256" key="12">
    <source>
        <dbReference type="PIRSR" id="PIRSR605959-2"/>
    </source>
</evidence>
<dbReference type="GO" id="GO:0004334">
    <property type="term" value="F:fumarylacetoacetase activity"/>
    <property type="evidence" value="ECO:0007669"/>
    <property type="project" value="UniProtKB-EC"/>
</dbReference>
<dbReference type="EC" id="3.7.1.2" evidence="4"/>
<gene>
    <name evidence="17" type="ORF">FHX80_12572</name>
</gene>
<dbReference type="Gene3D" id="2.30.30.230">
    <property type="entry name" value="Fumarylacetoacetase, N-terminal domain"/>
    <property type="match status" value="1"/>
</dbReference>
<reference evidence="17 18" key="1">
    <citation type="submission" date="2019-06" db="EMBL/GenBank/DDBJ databases">
        <title>Sequencing the genomes of 1000 actinobacteria strains.</title>
        <authorList>
            <person name="Klenk H.-P."/>
        </authorList>
    </citation>
    <scope>NUCLEOTIDE SEQUENCE [LARGE SCALE GENOMIC DNA]</scope>
    <source>
        <strain evidence="17 18">DSM 42059</strain>
    </source>
</reference>
<dbReference type="PANTHER" id="PTHR43069:SF2">
    <property type="entry name" value="FUMARYLACETOACETASE"/>
    <property type="match status" value="1"/>
</dbReference>
<evidence type="ECO:0000256" key="8">
    <source>
        <dbReference type="ARBA" id="ARBA00022842"/>
    </source>
</evidence>
<evidence type="ECO:0000259" key="15">
    <source>
        <dbReference type="Pfam" id="PF01557"/>
    </source>
</evidence>
<dbReference type="InterPro" id="IPR036663">
    <property type="entry name" value="Fumarylacetoacetase_C_sf"/>
</dbReference>
<comment type="cofactor">
    <cofactor evidence="1 13">
        <name>Ca(2+)</name>
        <dbReference type="ChEBI" id="CHEBI:29108"/>
    </cofactor>
</comment>
<comment type="pathway">
    <text evidence="3">Amino-acid degradation; L-phenylalanine degradation; acetoacetate and fumarate from L-phenylalanine: step 6/6.</text>
</comment>
<keyword evidence="5 13" id="KW-0479">Metal-binding</keyword>
<feature type="binding site" evidence="12">
    <location>
        <position position="344"/>
    </location>
    <ligand>
        <name>substrate</name>
    </ligand>
</feature>
<dbReference type="GO" id="GO:0006572">
    <property type="term" value="P:L-tyrosine catabolic process"/>
    <property type="evidence" value="ECO:0007669"/>
    <property type="project" value="UniProtKB-KW"/>
</dbReference>
<evidence type="ECO:0000256" key="1">
    <source>
        <dbReference type="ARBA" id="ARBA00001913"/>
    </source>
</evidence>
<evidence type="ECO:0000256" key="10">
    <source>
        <dbReference type="ARBA" id="ARBA00023232"/>
    </source>
</evidence>
<dbReference type="Gene3D" id="3.90.850.10">
    <property type="entry name" value="Fumarylacetoacetase-like, C-terminal domain"/>
    <property type="match status" value="1"/>
</dbReference>
<feature type="binding site" evidence="13">
    <location>
        <position position="198"/>
    </location>
    <ligand>
        <name>Ca(2+)</name>
        <dbReference type="ChEBI" id="CHEBI:29108"/>
    </ligand>
</feature>
<dbReference type="EMBL" id="VIWW01000002">
    <property type="protein sequence ID" value="TWF92252.1"/>
    <property type="molecule type" value="Genomic_DNA"/>
</dbReference>
<evidence type="ECO:0000256" key="5">
    <source>
        <dbReference type="ARBA" id="ARBA00022723"/>
    </source>
</evidence>
<evidence type="ECO:0000256" key="3">
    <source>
        <dbReference type="ARBA" id="ARBA00004782"/>
    </source>
</evidence>
<evidence type="ECO:0000313" key="17">
    <source>
        <dbReference type="EMBL" id="TWF92252.1"/>
    </source>
</evidence>
<evidence type="ECO:0000313" key="18">
    <source>
        <dbReference type="Proteomes" id="UP000318186"/>
    </source>
</evidence>
<name>A0A561TYT2_9ACTN</name>
<feature type="binding site" evidence="13">
    <location>
        <position position="126"/>
    </location>
    <ligand>
        <name>Ca(2+)</name>
        <dbReference type="ChEBI" id="CHEBI:29108"/>
    </ligand>
</feature>
<dbReference type="Proteomes" id="UP000318186">
    <property type="component" value="Unassembled WGS sequence"/>
</dbReference>
<evidence type="ECO:0000256" key="2">
    <source>
        <dbReference type="ARBA" id="ARBA00001946"/>
    </source>
</evidence>
<comment type="cofactor">
    <cofactor evidence="2 13">
        <name>Mg(2+)</name>
        <dbReference type="ChEBI" id="CHEBI:18420"/>
    </cofactor>
</comment>
<dbReference type="Pfam" id="PF09298">
    <property type="entry name" value="FAA_hydrolase_N"/>
    <property type="match status" value="1"/>
</dbReference>
<feature type="active site" description="Proton acceptor" evidence="11">
    <location>
        <position position="133"/>
    </location>
</feature>
<evidence type="ECO:0000256" key="14">
    <source>
        <dbReference type="SAM" id="MobiDB-lite"/>
    </source>
</evidence>